<dbReference type="HAMAP" id="MF_01201">
    <property type="entry name" value="Ala_racemase"/>
    <property type="match status" value="1"/>
</dbReference>
<protein>
    <recommendedName>
        <fullName evidence="4">Alanine racemase</fullName>
        <ecNumber evidence="4">5.1.1.1</ecNumber>
    </recommendedName>
</protein>
<dbReference type="PROSITE" id="PS00395">
    <property type="entry name" value="ALANINE_RACEMASE"/>
    <property type="match status" value="1"/>
</dbReference>
<dbReference type="GO" id="GO:0030632">
    <property type="term" value="P:D-alanine biosynthetic process"/>
    <property type="evidence" value="ECO:0007669"/>
    <property type="project" value="UniProtKB-UniRule"/>
</dbReference>
<feature type="active site" description="Proton acceptor; specific for D-alanine" evidence="4">
    <location>
        <position position="37"/>
    </location>
</feature>
<comment type="cofactor">
    <cofactor evidence="1 4 5">
        <name>pyridoxal 5'-phosphate</name>
        <dbReference type="ChEBI" id="CHEBI:597326"/>
    </cofactor>
</comment>
<dbReference type="GO" id="GO:0030170">
    <property type="term" value="F:pyridoxal phosphate binding"/>
    <property type="evidence" value="ECO:0007669"/>
    <property type="project" value="UniProtKB-UniRule"/>
</dbReference>
<dbReference type="Gene3D" id="3.20.20.10">
    <property type="entry name" value="Alanine racemase"/>
    <property type="match status" value="1"/>
</dbReference>
<dbReference type="PANTHER" id="PTHR30511">
    <property type="entry name" value="ALANINE RACEMASE"/>
    <property type="match status" value="1"/>
</dbReference>
<comment type="function">
    <text evidence="4">Catalyzes the interconversion of L-alanine and D-alanine. May also act on other amino acids.</text>
</comment>
<dbReference type="InterPro" id="IPR011079">
    <property type="entry name" value="Ala_racemase_C"/>
</dbReference>
<dbReference type="UniPathway" id="UPA00042">
    <property type="reaction ID" value="UER00497"/>
</dbReference>
<evidence type="ECO:0000256" key="1">
    <source>
        <dbReference type="ARBA" id="ARBA00001933"/>
    </source>
</evidence>
<feature type="binding site" evidence="4 6">
    <location>
        <position position="315"/>
    </location>
    <ligand>
        <name>substrate</name>
    </ligand>
</feature>
<organism evidence="8 9">
    <name type="scientific">Candidatus Harrisonbacteria bacterium CG10_big_fil_rev_8_21_14_0_10_40_38</name>
    <dbReference type="NCBI Taxonomy" id="1974583"/>
    <lineage>
        <taxon>Bacteria</taxon>
        <taxon>Candidatus Harrisoniibacteriota</taxon>
    </lineage>
</organism>
<feature type="binding site" evidence="4 6">
    <location>
        <position position="133"/>
    </location>
    <ligand>
        <name>substrate</name>
    </ligand>
</feature>
<dbReference type="Proteomes" id="UP000231157">
    <property type="component" value="Unassembled WGS sequence"/>
</dbReference>
<reference evidence="9" key="1">
    <citation type="submission" date="2017-09" db="EMBL/GenBank/DDBJ databases">
        <title>Depth-based differentiation of microbial function through sediment-hosted aquifers and enrichment of novel symbionts in the deep terrestrial subsurface.</title>
        <authorList>
            <person name="Probst A.J."/>
            <person name="Ladd B."/>
            <person name="Jarett J.K."/>
            <person name="Geller-Mcgrath D.E."/>
            <person name="Sieber C.M.K."/>
            <person name="Emerson J.B."/>
            <person name="Anantharaman K."/>
            <person name="Thomas B.C."/>
            <person name="Malmstrom R."/>
            <person name="Stieglmeier M."/>
            <person name="Klingl A."/>
            <person name="Woyke T."/>
            <person name="Ryan C.M."/>
            <person name="Banfield J.F."/>
        </authorList>
    </citation>
    <scope>NUCLEOTIDE SEQUENCE [LARGE SCALE GENOMIC DNA]</scope>
</reference>
<dbReference type="Pfam" id="PF00842">
    <property type="entry name" value="Ala_racemase_C"/>
    <property type="match status" value="1"/>
</dbReference>
<comment type="pathway">
    <text evidence="4">Amino-acid biosynthesis; D-alanine biosynthesis; D-alanine from L-alanine: step 1/1.</text>
</comment>
<dbReference type="InterPro" id="IPR009006">
    <property type="entry name" value="Ala_racemase/Decarboxylase_C"/>
</dbReference>
<evidence type="ECO:0000256" key="3">
    <source>
        <dbReference type="ARBA" id="ARBA00023235"/>
    </source>
</evidence>
<gene>
    <name evidence="8" type="primary">alr</name>
    <name evidence="8" type="ORF">COU07_00470</name>
</gene>
<dbReference type="Gene3D" id="2.40.37.10">
    <property type="entry name" value="Lyase, Ornithine Decarboxylase, Chain A, domain 1"/>
    <property type="match status" value="1"/>
</dbReference>
<dbReference type="SUPFAM" id="SSF51419">
    <property type="entry name" value="PLP-binding barrel"/>
    <property type="match status" value="1"/>
</dbReference>
<feature type="active site" description="Proton acceptor; specific for L-alanine" evidence="4">
    <location>
        <position position="267"/>
    </location>
</feature>
<comment type="catalytic activity">
    <reaction evidence="4">
        <text>L-alanine = D-alanine</text>
        <dbReference type="Rhea" id="RHEA:20249"/>
        <dbReference type="ChEBI" id="CHEBI:57416"/>
        <dbReference type="ChEBI" id="CHEBI:57972"/>
        <dbReference type="EC" id="5.1.1.1"/>
    </reaction>
</comment>
<dbReference type="GO" id="GO:0005829">
    <property type="term" value="C:cytosol"/>
    <property type="evidence" value="ECO:0007669"/>
    <property type="project" value="TreeGrafter"/>
</dbReference>
<dbReference type="NCBIfam" id="TIGR00492">
    <property type="entry name" value="alr"/>
    <property type="match status" value="1"/>
</dbReference>
<feature type="modified residue" description="N6-(pyridoxal phosphate)lysine" evidence="4 5">
    <location>
        <position position="37"/>
    </location>
</feature>
<dbReference type="EC" id="5.1.1.1" evidence="4"/>
<dbReference type="EMBL" id="PFAZ01000001">
    <property type="protein sequence ID" value="PIR89360.1"/>
    <property type="molecule type" value="Genomic_DNA"/>
</dbReference>
<dbReference type="FunFam" id="3.20.20.10:FF:000002">
    <property type="entry name" value="Alanine racemase"/>
    <property type="match status" value="1"/>
</dbReference>
<proteinExistence type="inferred from homology"/>
<dbReference type="AlphaFoldDB" id="A0A2H0USG6"/>
<dbReference type="PRINTS" id="PR00992">
    <property type="entry name" value="ALARACEMASE"/>
</dbReference>
<evidence type="ECO:0000256" key="6">
    <source>
        <dbReference type="PIRSR" id="PIRSR600821-52"/>
    </source>
</evidence>
<evidence type="ECO:0000313" key="8">
    <source>
        <dbReference type="EMBL" id="PIR89360.1"/>
    </source>
</evidence>
<sequence>MKKNKTWIEIKKSALENNIKQFRKLIPNKTQLWSVVKSNAYGHGLTTFAKLAEDAGVDGFCVDSVVEGAKLRETGIKKPILVLGPTVAPNGFLIEAAANDITVTVSTEEGLVQIEQAKAKPKFHIKVDTGMHRQGFYPNDLLKILKKIKSPIRDSFTGLYTHFASAKDISYPTYTDGQFKKFKEAIKHCESAGFKNLTYHSAATGGTLVNTKYTEDVVRIGIGLYGLWPSGELETQLSDKISLKPVLSWRAIISEIKEVEKGHYIGYDLTERATKKTKLAVIPIGYWHGFDRSLSGIGNVLIAGKRAKVMGRVSMDLIVVDVSGITCKVGDTATLIGSSGSDEIPAGEMARFANTTHYETITRINPLIERIVV</sequence>
<evidence type="ECO:0000256" key="5">
    <source>
        <dbReference type="PIRSR" id="PIRSR600821-50"/>
    </source>
</evidence>
<dbReference type="Pfam" id="PF01168">
    <property type="entry name" value="Ala_racemase_N"/>
    <property type="match status" value="1"/>
</dbReference>
<dbReference type="InterPro" id="IPR029066">
    <property type="entry name" value="PLP-binding_barrel"/>
</dbReference>
<dbReference type="SMART" id="SM01005">
    <property type="entry name" value="Ala_racemase_C"/>
    <property type="match status" value="1"/>
</dbReference>
<dbReference type="GO" id="GO:0008784">
    <property type="term" value="F:alanine racemase activity"/>
    <property type="evidence" value="ECO:0007669"/>
    <property type="project" value="UniProtKB-UniRule"/>
</dbReference>
<dbReference type="InterPro" id="IPR000821">
    <property type="entry name" value="Ala_racemase"/>
</dbReference>
<comment type="caution">
    <text evidence="8">The sequence shown here is derived from an EMBL/GenBank/DDBJ whole genome shotgun (WGS) entry which is preliminary data.</text>
</comment>
<feature type="domain" description="Alanine racemase C-terminal" evidence="7">
    <location>
        <begin position="246"/>
        <end position="373"/>
    </location>
</feature>
<dbReference type="InterPro" id="IPR001608">
    <property type="entry name" value="Ala_racemase_N"/>
</dbReference>
<comment type="similarity">
    <text evidence="4">Belongs to the alanine racemase family.</text>
</comment>
<name>A0A2H0USG6_9BACT</name>
<dbReference type="InterPro" id="IPR020622">
    <property type="entry name" value="Ala_racemase_pyridoxalP-BS"/>
</dbReference>
<evidence type="ECO:0000256" key="4">
    <source>
        <dbReference type="HAMAP-Rule" id="MF_01201"/>
    </source>
</evidence>
<dbReference type="PANTHER" id="PTHR30511:SF0">
    <property type="entry name" value="ALANINE RACEMASE, CATABOLIC-RELATED"/>
    <property type="match status" value="1"/>
</dbReference>
<evidence type="ECO:0000259" key="7">
    <source>
        <dbReference type="SMART" id="SM01005"/>
    </source>
</evidence>
<keyword evidence="2 4" id="KW-0663">Pyridoxal phosphate</keyword>
<keyword evidence="3 4" id="KW-0413">Isomerase</keyword>
<accession>A0A2H0USG6</accession>
<dbReference type="CDD" id="cd00430">
    <property type="entry name" value="PLPDE_III_AR"/>
    <property type="match status" value="1"/>
</dbReference>
<evidence type="ECO:0000256" key="2">
    <source>
        <dbReference type="ARBA" id="ARBA00022898"/>
    </source>
</evidence>
<evidence type="ECO:0000313" key="9">
    <source>
        <dbReference type="Proteomes" id="UP000231157"/>
    </source>
</evidence>
<dbReference type="SUPFAM" id="SSF50621">
    <property type="entry name" value="Alanine racemase C-terminal domain-like"/>
    <property type="match status" value="1"/>
</dbReference>